<dbReference type="EMBL" id="CP055156">
    <property type="protein sequence ID" value="QNF33023.1"/>
    <property type="molecule type" value="Genomic_DNA"/>
</dbReference>
<dbReference type="AlphaFoldDB" id="A0A7G7G789"/>
<evidence type="ECO:0000313" key="3">
    <source>
        <dbReference type="Proteomes" id="UP000515237"/>
    </source>
</evidence>
<feature type="domain" description="Cysteine-rich" evidence="1">
    <location>
        <begin position="138"/>
        <end position="223"/>
    </location>
</feature>
<dbReference type="GO" id="GO:0016491">
    <property type="term" value="F:oxidoreductase activity"/>
    <property type="evidence" value="ECO:0007669"/>
    <property type="project" value="UniProtKB-ARBA"/>
</dbReference>
<dbReference type="InterPro" id="IPR004017">
    <property type="entry name" value="Cys_rich_dom"/>
</dbReference>
<evidence type="ECO:0000313" key="2">
    <source>
        <dbReference type="EMBL" id="QNF33023.1"/>
    </source>
</evidence>
<organism evidence="2 3">
    <name type="scientific">Adhaeribacter swui</name>
    <dbReference type="NCBI Taxonomy" id="2086471"/>
    <lineage>
        <taxon>Bacteria</taxon>
        <taxon>Pseudomonadati</taxon>
        <taxon>Bacteroidota</taxon>
        <taxon>Cytophagia</taxon>
        <taxon>Cytophagales</taxon>
        <taxon>Hymenobacteraceae</taxon>
        <taxon>Adhaeribacter</taxon>
    </lineage>
</organism>
<protein>
    <submittedName>
        <fullName evidence="2">(Fe-S)-binding protein</fullName>
    </submittedName>
</protein>
<dbReference type="KEGG" id="aswu:HUW51_09860"/>
<feature type="domain" description="Cysteine-rich" evidence="1">
    <location>
        <begin position="7"/>
        <end position="89"/>
    </location>
</feature>
<proteinExistence type="predicted"/>
<evidence type="ECO:0000259" key="1">
    <source>
        <dbReference type="Pfam" id="PF02754"/>
    </source>
</evidence>
<dbReference type="Pfam" id="PF02754">
    <property type="entry name" value="CCG"/>
    <property type="match status" value="2"/>
</dbReference>
<gene>
    <name evidence="2" type="ORF">HUW51_09860</name>
</gene>
<dbReference type="GO" id="GO:0005829">
    <property type="term" value="C:cytosol"/>
    <property type="evidence" value="ECO:0007669"/>
    <property type="project" value="TreeGrafter"/>
</dbReference>
<dbReference type="RefSeq" id="WP_185273832.1">
    <property type="nucleotide sequence ID" value="NZ_CP055156.1"/>
</dbReference>
<dbReference type="PANTHER" id="PTHR30296:SF0">
    <property type="entry name" value="LACTATE UTILIZATION PROTEIN A"/>
    <property type="match status" value="1"/>
</dbReference>
<keyword evidence="3" id="KW-1185">Reference proteome</keyword>
<sequence length="246" mass="27302">MMAKPVVDIFIPCFIDQLYPETGLNMVKVLERVGCDVRYNPNQTCCGQPAYNAGFLDESCQVAHKFLDDFSAETSDYIVSPSASCVGMVRNAYADMFVTTSKFINYRNMERKVFEFTEFLVDVLLIDTVPGARLDGTVTYHDSCSALRECGIKEAPRRLLQNVTGLQLLEMPETDTCCGFGGTFAVKFESISVAMAEQKVENALTTGANYIVSTDTSCLMHLDGYIQRNNKPIKTMHIADVLASGW</sequence>
<name>A0A7G7G789_9BACT</name>
<dbReference type="PANTHER" id="PTHR30296">
    <property type="entry name" value="UNCHARACTERIZED PROTEIN YKGE"/>
    <property type="match status" value="1"/>
</dbReference>
<reference evidence="2 3" key="1">
    <citation type="journal article" date="2018" name="Int. J. Syst. Evol. Microbiol.">
        <title>Adhaeribacter swui sp. nov., isolated from wet mud.</title>
        <authorList>
            <person name="Kim D.U."/>
            <person name="Kim K.W."/>
            <person name="Kang M.S."/>
            <person name="Kim J.Y."/>
            <person name="Jang J.H."/>
            <person name="Kim M.K."/>
        </authorList>
    </citation>
    <scope>NUCLEOTIDE SEQUENCE [LARGE SCALE GENOMIC DNA]</scope>
    <source>
        <strain evidence="2 3">KCTC 52873</strain>
    </source>
</reference>
<dbReference type="Proteomes" id="UP000515237">
    <property type="component" value="Chromosome"/>
</dbReference>
<accession>A0A7G7G789</accession>